<evidence type="ECO:0000259" key="4">
    <source>
        <dbReference type="Pfam" id="PF24883"/>
    </source>
</evidence>
<accession>A0A409WRC5</accession>
<dbReference type="GO" id="GO:1990234">
    <property type="term" value="C:transferase complex"/>
    <property type="evidence" value="ECO:0007669"/>
    <property type="project" value="UniProtKB-ARBA"/>
</dbReference>
<dbReference type="PROSITE" id="PS50082">
    <property type="entry name" value="WD_REPEATS_2"/>
    <property type="match status" value="3"/>
</dbReference>
<dbReference type="PROSITE" id="PS00678">
    <property type="entry name" value="WD_REPEATS_1"/>
    <property type="match status" value="2"/>
</dbReference>
<dbReference type="PRINTS" id="PR00320">
    <property type="entry name" value="GPROTEINBRPT"/>
</dbReference>
<dbReference type="InterPro" id="IPR056884">
    <property type="entry name" value="NPHP3-like_N"/>
</dbReference>
<gene>
    <name evidence="5" type="ORF">CVT25_014426</name>
</gene>
<dbReference type="STRING" id="93625.A0A409WRC5"/>
<dbReference type="InterPro" id="IPR036322">
    <property type="entry name" value="WD40_repeat_dom_sf"/>
</dbReference>
<dbReference type="SUPFAM" id="SSF52540">
    <property type="entry name" value="P-loop containing nucleoside triphosphate hydrolases"/>
    <property type="match status" value="1"/>
</dbReference>
<keyword evidence="6" id="KW-1185">Reference proteome</keyword>
<dbReference type="Gene3D" id="3.40.50.300">
    <property type="entry name" value="P-loop containing nucleotide triphosphate hydrolases"/>
    <property type="match status" value="1"/>
</dbReference>
<dbReference type="InterPro" id="IPR001680">
    <property type="entry name" value="WD40_rpt"/>
</dbReference>
<evidence type="ECO:0000313" key="6">
    <source>
        <dbReference type="Proteomes" id="UP000283269"/>
    </source>
</evidence>
<name>A0A409WRC5_PSICY</name>
<dbReference type="InterPro" id="IPR015943">
    <property type="entry name" value="WD40/YVTN_repeat-like_dom_sf"/>
</dbReference>
<feature type="repeat" description="WD" evidence="3">
    <location>
        <begin position="912"/>
        <end position="953"/>
    </location>
</feature>
<dbReference type="PROSITE" id="PS50294">
    <property type="entry name" value="WD_REPEATS_REGION"/>
    <property type="match status" value="3"/>
</dbReference>
<dbReference type="InParanoid" id="A0A409WRC5"/>
<dbReference type="InterPro" id="IPR020472">
    <property type="entry name" value="WD40_PAC1"/>
</dbReference>
<dbReference type="InterPro" id="IPR027417">
    <property type="entry name" value="P-loop_NTPase"/>
</dbReference>
<comment type="caution">
    <text evidence="5">The sequence shown here is derived from an EMBL/GenBank/DDBJ whole genome shotgun (WGS) entry which is preliminary data.</text>
</comment>
<feature type="repeat" description="WD" evidence="3">
    <location>
        <begin position="954"/>
        <end position="995"/>
    </location>
</feature>
<organism evidence="5 6">
    <name type="scientific">Psilocybe cyanescens</name>
    <dbReference type="NCBI Taxonomy" id="93625"/>
    <lineage>
        <taxon>Eukaryota</taxon>
        <taxon>Fungi</taxon>
        <taxon>Dikarya</taxon>
        <taxon>Basidiomycota</taxon>
        <taxon>Agaricomycotina</taxon>
        <taxon>Agaricomycetes</taxon>
        <taxon>Agaricomycetidae</taxon>
        <taxon>Agaricales</taxon>
        <taxon>Agaricineae</taxon>
        <taxon>Strophariaceae</taxon>
        <taxon>Psilocybe</taxon>
    </lineage>
</organism>
<dbReference type="InterPro" id="IPR019775">
    <property type="entry name" value="WD40_repeat_CS"/>
</dbReference>
<sequence>MTTNKPSLLRAILGNIEVEGDVENGKRRIRSHYSVQLSVADNVVAKSTHPKPCSRVLKWEWNTGHEILFESSSMIKVVLYRGCGTYINLFKRFAVQYAGKVEDLLDSNASFDLTDKKGKRVPAKMKIVLSPVSTSGSLASQDNDYLAIGGLPINVVDPETRVQQAKEVGNVVYEGLKIVVQGLYNCSDMFLHLKTAAGGILTIIKFVETVLENKKELEDLSKKLAAIISIVEKYKEKEGLGVINHRIENFCEAIIRQLTKVEELQKQWLLTRAAVATKDADTILKALRNINNLCDVFQIDTQLNIEAMVGDILQRMNSAIGSIDKLNHEMTSYKTRQSSYGDPTGCLEGTRVEVLKALETWASDTDSGKVVYWMVGMAGIGKSSIAHTFCEILEAKNMLGGSFFASRASEKTSNARLIIPVIAHALARSSPPIKIKVVNAIEDDHTLAEPTYLNIHEQFKKLVYDPIRMTAGMVDKPYKVVVIDGVDECGNLEVVASFIKLVLQSASKIPLKVFISSREESEITNAFRSGDNKAKSFRLHDIEKDVVQEDIRKYLEASLADIRNKNRHGTAEEWPSKTELNNLIARSGTLFIYAATAVRYIASGRNHYKSRLSEMAKQGLESVTEFKTDIDTLYIHILEMACKEKPSHEVTPMRDLMSIIIFLRNPLPIQAIESLSGMDESSELSPLTSVIHIPATKEDAVAPFHASFPDFITNAVRCSPERSPSFHSLVASEGHELLARKCLMLMNGSLKERTNSRENIGKISEALKYSCLYWASHLAEIKVSDTEVVDPLCIYGELIKVLRIFLHEHLLHWVECLSMLGALQIGVKSLSSIATVLPAFKFHDLQLIVEDARQCLQMSFEAVQKHCMEIYQSALVWLPKKSVIRKTYAKEACRVPKVFLGLFDSWGPTELVLQNGSSVHSVAFSQDGSQVVSGSSDETVRIWNVTTGEVVAELKGHTDWVRSVAFSQDGSQVVYGSSDRTIRIWDVMSGEVVAELKGHTDSVRSITFSQDSSLVISGSDNEKVQIWNLITSMSQSMTNSDVIFPDGSRVKRIGTTPGEFHIIHPLQQPTLSINSIIQISDDDRWIVGTLFDCWIPSRYCQFVCSSIWESQICFGYPSGHVIILKLSRMLQNAK</sequence>
<dbReference type="Gene3D" id="2.130.10.10">
    <property type="entry name" value="YVTN repeat-like/Quinoprotein amine dehydrogenase"/>
    <property type="match status" value="1"/>
</dbReference>
<dbReference type="CDD" id="cd21037">
    <property type="entry name" value="MLKL_NTD"/>
    <property type="match status" value="1"/>
</dbReference>
<dbReference type="PANTHER" id="PTHR22847">
    <property type="entry name" value="WD40 REPEAT PROTEIN"/>
    <property type="match status" value="1"/>
</dbReference>
<dbReference type="SMART" id="SM00320">
    <property type="entry name" value="WD40"/>
    <property type="match status" value="3"/>
</dbReference>
<dbReference type="EMBL" id="NHYD01003288">
    <property type="protein sequence ID" value="PPQ81031.1"/>
    <property type="molecule type" value="Genomic_DNA"/>
</dbReference>
<dbReference type="AlphaFoldDB" id="A0A409WRC5"/>
<dbReference type="Pfam" id="PF00400">
    <property type="entry name" value="WD40"/>
    <property type="match status" value="3"/>
</dbReference>
<dbReference type="SUPFAM" id="SSF50978">
    <property type="entry name" value="WD40 repeat-like"/>
    <property type="match status" value="1"/>
</dbReference>
<evidence type="ECO:0000313" key="5">
    <source>
        <dbReference type="EMBL" id="PPQ81031.1"/>
    </source>
</evidence>
<dbReference type="OrthoDB" id="3027122at2759"/>
<dbReference type="Proteomes" id="UP000283269">
    <property type="component" value="Unassembled WGS sequence"/>
</dbReference>
<proteinExistence type="predicted"/>
<keyword evidence="2" id="KW-0677">Repeat</keyword>
<keyword evidence="1 3" id="KW-0853">WD repeat</keyword>
<dbReference type="Pfam" id="PF24883">
    <property type="entry name" value="NPHP3_N"/>
    <property type="match status" value="1"/>
</dbReference>
<evidence type="ECO:0000256" key="2">
    <source>
        <dbReference type="ARBA" id="ARBA00022737"/>
    </source>
</evidence>
<dbReference type="PANTHER" id="PTHR22847:SF637">
    <property type="entry name" value="WD REPEAT DOMAIN 5B"/>
    <property type="match status" value="1"/>
</dbReference>
<evidence type="ECO:0000256" key="3">
    <source>
        <dbReference type="PROSITE-ProRule" id="PRU00221"/>
    </source>
</evidence>
<feature type="domain" description="Nephrocystin 3-like N-terminal" evidence="4">
    <location>
        <begin position="358"/>
        <end position="518"/>
    </location>
</feature>
<evidence type="ECO:0000256" key="1">
    <source>
        <dbReference type="ARBA" id="ARBA00022574"/>
    </source>
</evidence>
<dbReference type="InterPro" id="IPR059179">
    <property type="entry name" value="MLKL-like_MCAfunc"/>
</dbReference>
<reference evidence="5 6" key="1">
    <citation type="journal article" date="2018" name="Evol. Lett.">
        <title>Horizontal gene cluster transfer increased hallucinogenic mushroom diversity.</title>
        <authorList>
            <person name="Reynolds H.T."/>
            <person name="Vijayakumar V."/>
            <person name="Gluck-Thaler E."/>
            <person name="Korotkin H.B."/>
            <person name="Matheny P.B."/>
            <person name="Slot J.C."/>
        </authorList>
    </citation>
    <scope>NUCLEOTIDE SEQUENCE [LARGE SCALE GENOMIC DNA]</scope>
    <source>
        <strain evidence="5 6">2631</strain>
    </source>
</reference>
<protein>
    <recommendedName>
        <fullName evidence="4">Nephrocystin 3-like N-terminal domain-containing protein</fullName>
    </recommendedName>
</protein>
<feature type="repeat" description="WD" evidence="3">
    <location>
        <begin position="996"/>
        <end position="1037"/>
    </location>
</feature>